<keyword evidence="9" id="KW-1185">Reference proteome</keyword>
<keyword evidence="3" id="KW-0210">Decarboxylase</keyword>
<dbReference type="InterPro" id="IPR008286">
    <property type="entry name" value="Prn/Lys/Arg_de-COase_C"/>
</dbReference>
<organism evidence="8 9">
    <name type="scientific">Proteiniclasticum sediminis</name>
    <dbReference type="NCBI Taxonomy" id="2804028"/>
    <lineage>
        <taxon>Bacteria</taxon>
        <taxon>Bacillati</taxon>
        <taxon>Bacillota</taxon>
        <taxon>Clostridia</taxon>
        <taxon>Eubacteriales</taxon>
        <taxon>Clostridiaceae</taxon>
        <taxon>Proteiniclasticum</taxon>
    </lineage>
</organism>
<dbReference type="SUPFAM" id="SSF55904">
    <property type="entry name" value="Ornithine decarboxylase C-terminal domain"/>
    <property type="match status" value="1"/>
</dbReference>
<evidence type="ECO:0000259" key="6">
    <source>
        <dbReference type="Pfam" id="PF01276"/>
    </source>
</evidence>
<dbReference type="Proteomes" id="UP000675379">
    <property type="component" value="Unassembled WGS sequence"/>
</dbReference>
<dbReference type="AlphaFoldDB" id="A0A941CNS7"/>
<comment type="similarity">
    <text evidence="2">Belongs to the Orn/Lys/Arg decarboxylase class-I family.</text>
</comment>
<dbReference type="PANTHER" id="PTHR43277:SF3">
    <property type="entry name" value="DECARBOXYLASE, PUTATIVE-RELATED"/>
    <property type="match status" value="1"/>
</dbReference>
<evidence type="ECO:0000313" key="9">
    <source>
        <dbReference type="Proteomes" id="UP000675379"/>
    </source>
</evidence>
<dbReference type="Pfam" id="PF03711">
    <property type="entry name" value="OKR_DC_1_C"/>
    <property type="match status" value="1"/>
</dbReference>
<dbReference type="InterPro" id="IPR036633">
    <property type="entry name" value="Prn/Lys/Arg_de-COase_C_sf"/>
</dbReference>
<dbReference type="PANTHER" id="PTHR43277">
    <property type="entry name" value="ARGININE DECARBOXYLASE"/>
    <property type="match status" value="1"/>
</dbReference>
<keyword evidence="5" id="KW-0456">Lyase</keyword>
<feature type="domain" description="Orn/Lys/Arg decarboxylases family 1 pyridoxal-P attachment site" evidence="6">
    <location>
        <begin position="7"/>
        <end position="298"/>
    </location>
</feature>
<proteinExistence type="inferred from homology"/>
<keyword evidence="4" id="KW-0663">Pyridoxal phosphate</keyword>
<dbReference type="SUPFAM" id="SSF53383">
    <property type="entry name" value="PLP-dependent transferases"/>
    <property type="match status" value="1"/>
</dbReference>
<evidence type="ECO:0000256" key="3">
    <source>
        <dbReference type="ARBA" id="ARBA00022793"/>
    </source>
</evidence>
<dbReference type="GO" id="GO:0016831">
    <property type="term" value="F:carboxy-lyase activity"/>
    <property type="evidence" value="ECO:0007669"/>
    <property type="project" value="UniProtKB-KW"/>
</dbReference>
<dbReference type="RefSeq" id="WP_211799811.1">
    <property type="nucleotide sequence ID" value="NZ_JAGSCS010000002.1"/>
</dbReference>
<comment type="cofactor">
    <cofactor evidence="1">
        <name>pyridoxal 5'-phosphate</name>
        <dbReference type="ChEBI" id="CHEBI:597326"/>
    </cofactor>
</comment>
<dbReference type="InterPro" id="IPR000310">
    <property type="entry name" value="Orn/Lys/Arg_deCO2ase_major_dom"/>
</dbReference>
<comment type="caution">
    <text evidence="8">The sequence shown here is derived from an EMBL/GenBank/DDBJ whole genome shotgun (WGS) entry which is preliminary data.</text>
</comment>
<keyword evidence="8" id="KW-0032">Aminotransferase</keyword>
<sequence length="473" mass="52230">MPWNRVPLIGGLECYTEENNRRFHMPGHRNEEALPELRFLRERLYAYDVTEVPGTDNLHHAEGILKESEVLLTKALGAGESHYCVNGSTAVNYAMIHGLFQPGDVVLVQRNCHQSVYNALAMARLTPQYLLPEVDPTFLLPTGVSPKTVIQAYAEHPEAKGVILTSPSYYGTVTDLQAISAFVREQGMLLLVDEAHGAHFPFSPLLPKSAMAQGAHASAVSFHKTLPCLTQGAVLNLSADLSPLQRERVRHWLRIFQTTSPSYTLLASMEMARHLMETQGEARIEALILRLDALKAALREVPGLQVMDGKALDPTRLILRTPFHGAQVDAWLRRVHHIQAEMSEGQNLVFLLSAFDAPESWDALEAALKSLPSAAEEFSLLAETSPLVLTLPLRVLPEEEVLFLPAEEVPFSQAEGRICAERIIPYPPGVPLILPGEEISGEILTRLQTLLSSGHPLNRTKSAQSGHLYVVTK</sequence>
<dbReference type="GO" id="GO:0008483">
    <property type="term" value="F:transaminase activity"/>
    <property type="evidence" value="ECO:0007669"/>
    <property type="project" value="UniProtKB-KW"/>
</dbReference>
<evidence type="ECO:0000256" key="4">
    <source>
        <dbReference type="ARBA" id="ARBA00022898"/>
    </source>
</evidence>
<dbReference type="EMBL" id="JAGSCS010000002">
    <property type="protein sequence ID" value="MBR0575304.1"/>
    <property type="molecule type" value="Genomic_DNA"/>
</dbReference>
<dbReference type="InterPro" id="IPR015424">
    <property type="entry name" value="PyrdxlP-dep_Trfase"/>
</dbReference>
<dbReference type="InterPro" id="IPR052357">
    <property type="entry name" value="Orn_Lys_Arg_decarboxylase-I"/>
</dbReference>
<evidence type="ECO:0000256" key="2">
    <source>
        <dbReference type="ARBA" id="ARBA00010671"/>
    </source>
</evidence>
<dbReference type="InterPro" id="IPR015421">
    <property type="entry name" value="PyrdxlP-dep_Trfase_major"/>
</dbReference>
<gene>
    <name evidence="8" type="ORF">KCG48_03010</name>
</gene>
<evidence type="ECO:0000313" key="8">
    <source>
        <dbReference type="EMBL" id="MBR0575304.1"/>
    </source>
</evidence>
<evidence type="ECO:0000256" key="5">
    <source>
        <dbReference type="ARBA" id="ARBA00023239"/>
    </source>
</evidence>
<protein>
    <submittedName>
        <fullName evidence="8">Aminotransferase class I/II-fold pyridoxal phosphate-dependent enzyme</fullName>
    </submittedName>
</protein>
<keyword evidence="8" id="KW-0808">Transferase</keyword>
<dbReference type="Gene3D" id="3.90.105.10">
    <property type="entry name" value="Molybdopterin biosynthesis moea protein, domain 2"/>
    <property type="match status" value="1"/>
</dbReference>
<name>A0A941CNS7_9CLOT</name>
<reference evidence="8" key="1">
    <citation type="submission" date="2021-04" db="EMBL/GenBank/DDBJ databases">
        <title>Proteiniclasticum sedimins sp. nov., an obligate anaerobic bacterium isolated from anaerobic sludge.</title>
        <authorList>
            <person name="Liu J."/>
        </authorList>
    </citation>
    <scope>NUCLEOTIDE SEQUENCE</scope>
    <source>
        <strain evidence="8">BAD-10</strain>
    </source>
</reference>
<feature type="domain" description="Orn/Lys/Arg decarboxylase C-terminal" evidence="7">
    <location>
        <begin position="406"/>
        <end position="445"/>
    </location>
</feature>
<accession>A0A941CNS7</accession>
<dbReference type="Pfam" id="PF01276">
    <property type="entry name" value="OKR_DC_1"/>
    <property type="match status" value="1"/>
</dbReference>
<evidence type="ECO:0000259" key="7">
    <source>
        <dbReference type="Pfam" id="PF03711"/>
    </source>
</evidence>
<dbReference type="Gene3D" id="3.40.640.10">
    <property type="entry name" value="Type I PLP-dependent aspartate aminotransferase-like (Major domain)"/>
    <property type="match status" value="1"/>
</dbReference>
<evidence type="ECO:0000256" key="1">
    <source>
        <dbReference type="ARBA" id="ARBA00001933"/>
    </source>
</evidence>